<keyword evidence="3" id="KW-1185">Reference proteome</keyword>
<organism evidence="2 3">
    <name type="scientific">Kibdelosporangium phytohabitans</name>
    <dbReference type="NCBI Taxonomy" id="860235"/>
    <lineage>
        <taxon>Bacteria</taxon>
        <taxon>Bacillati</taxon>
        <taxon>Actinomycetota</taxon>
        <taxon>Actinomycetes</taxon>
        <taxon>Pseudonocardiales</taxon>
        <taxon>Pseudonocardiaceae</taxon>
        <taxon>Kibdelosporangium</taxon>
    </lineage>
</organism>
<evidence type="ECO:0000313" key="3">
    <source>
        <dbReference type="Proteomes" id="UP000063699"/>
    </source>
</evidence>
<dbReference type="EMBL" id="CP012752">
    <property type="protein sequence ID" value="ALG11377.1"/>
    <property type="molecule type" value="Genomic_DNA"/>
</dbReference>
<dbReference type="AlphaFoldDB" id="A0A0N9HVL9"/>
<reference evidence="2 3" key="1">
    <citation type="submission" date="2015-07" db="EMBL/GenBank/DDBJ databases">
        <title>Genome sequencing of Kibdelosporangium phytohabitans.</title>
        <authorList>
            <person name="Qin S."/>
            <person name="Xing K."/>
        </authorList>
    </citation>
    <scope>NUCLEOTIDE SEQUENCE [LARGE SCALE GENOMIC DNA]</scope>
    <source>
        <strain evidence="2 3">KLBMP1111</strain>
    </source>
</reference>
<dbReference type="GO" id="GO:0016787">
    <property type="term" value="F:hydrolase activity"/>
    <property type="evidence" value="ECO:0007669"/>
    <property type="project" value="UniProtKB-KW"/>
</dbReference>
<dbReference type="InterPro" id="IPR000073">
    <property type="entry name" value="AB_hydrolase_1"/>
</dbReference>
<dbReference type="InterPro" id="IPR029058">
    <property type="entry name" value="AB_hydrolase_fold"/>
</dbReference>
<dbReference type="Pfam" id="PF00561">
    <property type="entry name" value="Abhydrolase_1"/>
    <property type="match status" value="1"/>
</dbReference>
<dbReference type="OrthoDB" id="3507586at2"/>
<evidence type="ECO:0000313" key="2">
    <source>
        <dbReference type="EMBL" id="ALG11377.1"/>
    </source>
</evidence>
<accession>A0A0N9HVL9</accession>
<dbReference type="PRINTS" id="PR00111">
    <property type="entry name" value="ABHYDROLASE"/>
</dbReference>
<gene>
    <name evidence="2" type="ORF">AOZ06_34935</name>
</gene>
<proteinExistence type="predicted"/>
<dbReference type="SUPFAM" id="SSF53474">
    <property type="entry name" value="alpha/beta-Hydrolases"/>
    <property type="match status" value="1"/>
</dbReference>
<dbReference type="KEGG" id="kphy:AOZ06_34935"/>
<dbReference type="Gene3D" id="3.40.50.1820">
    <property type="entry name" value="alpha/beta hydrolase"/>
    <property type="match status" value="1"/>
</dbReference>
<protein>
    <submittedName>
        <fullName evidence="2">Alpha/beta hydrolase</fullName>
    </submittedName>
</protein>
<feature type="domain" description="AB hydrolase-1" evidence="1">
    <location>
        <begin position="36"/>
        <end position="141"/>
    </location>
</feature>
<evidence type="ECO:0000259" key="1">
    <source>
        <dbReference type="Pfam" id="PF00561"/>
    </source>
</evidence>
<name>A0A0N9HVL9_9PSEU</name>
<keyword evidence="2" id="KW-0378">Hydrolase</keyword>
<dbReference type="STRING" id="860235.AOZ06_34935"/>
<dbReference type="Proteomes" id="UP000063699">
    <property type="component" value="Chromosome"/>
</dbReference>
<dbReference type="PANTHER" id="PTHR43329">
    <property type="entry name" value="EPOXIDE HYDROLASE"/>
    <property type="match status" value="1"/>
</dbReference>
<sequence>MSVMNDAQLAESLGFRSEYADVNGTRLHYVIGGRGKPVVLLGGWPHTWWEFHKVMPPLAEHYQVVVVDIRGMNLSAKPESGYDKKTMARDVLELVRHLGFERVDLVGHDIGAMVAFSFAANHPEAVGKLVLVDVPHPDEDLYDLTLLPSPGQPLHLWWFAFNQLTALPQILLDGRVRALVDHLSELMLLDPGNIDEQAREIYARAYDSPDAIRASNGWYQTFGQDAEDMKSYAPLTLPVLALTSRPEEGNYTVKALRKAVVGPQFEQIPDTGHYIPEEQPEAMVTHVRKFLG</sequence>